<name>A0ABS9T8Q5_9PSEU</name>
<protein>
    <submittedName>
        <fullName evidence="3">ABC transporter family substrate-binding protein</fullName>
    </submittedName>
</protein>
<dbReference type="Pfam" id="PF00496">
    <property type="entry name" value="SBP_bac_5"/>
    <property type="match status" value="1"/>
</dbReference>
<accession>A0ABS9T8Q5</accession>
<dbReference type="PANTHER" id="PTHR30290">
    <property type="entry name" value="PERIPLASMIC BINDING COMPONENT OF ABC TRANSPORTER"/>
    <property type="match status" value="1"/>
</dbReference>
<dbReference type="RefSeq" id="WP_241034941.1">
    <property type="nucleotide sequence ID" value="NZ_BAAAJF010000009.1"/>
</dbReference>
<dbReference type="Proteomes" id="UP001299970">
    <property type="component" value="Unassembled WGS sequence"/>
</dbReference>
<dbReference type="PROSITE" id="PS51257">
    <property type="entry name" value="PROKAR_LIPOPROTEIN"/>
    <property type="match status" value="1"/>
</dbReference>
<proteinExistence type="predicted"/>
<dbReference type="SUPFAM" id="SSF53850">
    <property type="entry name" value="Periplasmic binding protein-like II"/>
    <property type="match status" value="1"/>
</dbReference>
<keyword evidence="1" id="KW-0732">Signal</keyword>
<dbReference type="CDD" id="cd08501">
    <property type="entry name" value="PBP2_Lpqw"/>
    <property type="match status" value="1"/>
</dbReference>
<keyword evidence="4" id="KW-1185">Reference proteome</keyword>
<reference evidence="3 4" key="1">
    <citation type="submission" date="2022-03" db="EMBL/GenBank/DDBJ databases">
        <title>Pseudonocardia alaer sp. nov., a novel actinomycete isolated from reed forest soil.</title>
        <authorList>
            <person name="Wang L."/>
        </authorList>
    </citation>
    <scope>NUCLEOTIDE SEQUENCE [LARGE SCALE GENOMIC DNA]</scope>
    <source>
        <strain evidence="3 4">Y-16303</strain>
    </source>
</reference>
<dbReference type="Gene3D" id="3.90.76.10">
    <property type="entry name" value="Dipeptide-binding Protein, Domain 1"/>
    <property type="match status" value="1"/>
</dbReference>
<feature type="chain" id="PRO_5046077812" evidence="1">
    <location>
        <begin position="22"/>
        <end position="558"/>
    </location>
</feature>
<feature type="signal peptide" evidence="1">
    <location>
        <begin position="1"/>
        <end position="21"/>
    </location>
</feature>
<gene>
    <name evidence="3" type="ORF">MMF94_04445</name>
</gene>
<dbReference type="Gene3D" id="3.10.105.10">
    <property type="entry name" value="Dipeptide-binding Protein, Domain 3"/>
    <property type="match status" value="1"/>
</dbReference>
<evidence type="ECO:0000259" key="2">
    <source>
        <dbReference type="Pfam" id="PF00496"/>
    </source>
</evidence>
<evidence type="ECO:0000313" key="3">
    <source>
        <dbReference type="EMBL" id="MCH6164924.1"/>
    </source>
</evidence>
<dbReference type="PIRSF" id="PIRSF002741">
    <property type="entry name" value="MppA"/>
    <property type="match status" value="1"/>
</dbReference>
<evidence type="ECO:0000256" key="1">
    <source>
        <dbReference type="SAM" id="SignalP"/>
    </source>
</evidence>
<dbReference type="EMBL" id="JAKXMK010000003">
    <property type="protein sequence ID" value="MCH6164924.1"/>
    <property type="molecule type" value="Genomic_DNA"/>
</dbReference>
<organism evidence="3 4">
    <name type="scientific">Pseudonocardia alaniniphila</name>
    <dbReference type="NCBI Taxonomy" id="75291"/>
    <lineage>
        <taxon>Bacteria</taxon>
        <taxon>Bacillati</taxon>
        <taxon>Actinomycetota</taxon>
        <taxon>Actinomycetes</taxon>
        <taxon>Pseudonocardiales</taxon>
        <taxon>Pseudonocardiaceae</taxon>
        <taxon>Pseudonocardia</taxon>
    </lineage>
</organism>
<dbReference type="Gene3D" id="3.40.190.10">
    <property type="entry name" value="Periplasmic binding protein-like II"/>
    <property type="match status" value="1"/>
</dbReference>
<sequence>MHVLKRTAALAATAVLSVTLAACGTAGSTGGEVNAQSLAGQVAYNPQPYDNIRDGGTLTTSLPEITPQFNTWQSDGATAYGAEVWSWYNPNLITFTADGQAVFDPDYLTDVKQETVDGNTRVTYTINPKAAYNDGTPIDWTSFDAVWKASRGTDPAYIVGSTDGYDRIRSLTPGANSRQVVVTFNGINLWWQALFGSLLNPAALSPAVFNQGYINNPHPEWGAGPYTVSKFDQQNGTITFERNPKWWGRRGKLDSRIFIAMEDSAAINAFKNGQIDAVSADSKDRLAQVAGQPGTEIRKSASLQIDFFTLNGTTPVLSDIRVRKAVFEAIDRAEIVKVQLQGLGYTADPVGSMNLLPFQEGYHDDFGQVVRFDPEQAKKDLDAAGWTVGPDGVRVKDGRPLEFSYVSTGDDPIGKAIAGATAAMMKNVGIKLDIRQVPSSDFSKIIAGKQFDMFYAGEQAGSPYGIAFICQLYCSDTQFIKSGVNDPKNDALVRSVNTLPTAQEQFARASEAEVAAFRTFGVMPAVNLPDIQAVKTGLANYGPGRYFSTTPENIGWQN</sequence>
<dbReference type="InterPro" id="IPR030678">
    <property type="entry name" value="Peptide/Ni-bd"/>
</dbReference>
<dbReference type="PANTHER" id="PTHR30290:SF65">
    <property type="entry name" value="MONOACYL PHOSPHATIDYLINOSITOL TETRAMANNOSIDE-BINDING PROTEIN LPQW-RELATED"/>
    <property type="match status" value="1"/>
</dbReference>
<comment type="caution">
    <text evidence="3">The sequence shown here is derived from an EMBL/GenBank/DDBJ whole genome shotgun (WGS) entry which is preliminary data.</text>
</comment>
<dbReference type="InterPro" id="IPR000914">
    <property type="entry name" value="SBP_5_dom"/>
</dbReference>
<dbReference type="InterPro" id="IPR039424">
    <property type="entry name" value="SBP_5"/>
</dbReference>
<evidence type="ECO:0000313" key="4">
    <source>
        <dbReference type="Proteomes" id="UP001299970"/>
    </source>
</evidence>
<feature type="domain" description="Solute-binding protein family 5" evidence="2">
    <location>
        <begin position="114"/>
        <end position="475"/>
    </location>
</feature>